<proteinExistence type="predicted"/>
<accession>A0A1F5W726</accession>
<dbReference type="AlphaFoldDB" id="A0A1F5W726"/>
<evidence type="ECO:0000313" key="2">
    <source>
        <dbReference type="Proteomes" id="UP000178743"/>
    </source>
</evidence>
<reference evidence="1 2" key="1">
    <citation type="journal article" date="2016" name="Nat. Commun.">
        <title>Thousands of microbial genomes shed light on interconnected biogeochemical processes in an aquifer system.</title>
        <authorList>
            <person name="Anantharaman K."/>
            <person name="Brown C.T."/>
            <person name="Hug L.A."/>
            <person name="Sharon I."/>
            <person name="Castelle C.J."/>
            <person name="Probst A.J."/>
            <person name="Thomas B.C."/>
            <person name="Singh A."/>
            <person name="Wilkins M.J."/>
            <person name="Karaoz U."/>
            <person name="Brodie E.L."/>
            <person name="Williams K.H."/>
            <person name="Hubbard S.S."/>
            <person name="Banfield J.F."/>
        </authorList>
    </citation>
    <scope>NUCLEOTIDE SEQUENCE [LARGE SCALE GENOMIC DNA]</scope>
</reference>
<dbReference type="EMBL" id="MFHP01000032">
    <property type="protein sequence ID" value="OGF71476.1"/>
    <property type="molecule type" value="Genomic_DNA"/>
</dbReference>
<comment type="caution">
    <text evidence="1">The sequence shown here is derived from an EMBL/GenBank/DDBJ whole genome shotgun (WGS) entry which is preliminary data.</text>
</comment>
<dbReference type="Proteomes" id="UP000178743">
    <property type="component" value="Unassembled WGS sequence"/>
</dbReference>
<protein>
    <submittedName>
        <fullName evidence="1">Uncharacterized protein</fullName>
    </submittedName>
</protein>
<name>A0A1F5W726_9BACT</name>
<gene>
    <name evidence="1" type="ORF">A3C05_01785</name>
</gene>
<sequence>MTAGFLSASFEEERRIEMEKWCGKHVPDLTGCCAVHYTGLRELHDHELKATFFIGAVFYCPEIGCDFFDLDVDDDVVVKDVFGLNKFGLNKAYGRAILDNVVRIKILFHKLGQREGDGK</sequence>
<evidence type="ECO:0000313" key="1">
    <source>
        <dbReference type="EMBL" id="OGF71476.1"/>
    </source>
</evidence>
<organism evidence="1 2">
    <name type="scientific">Candidatus Giovannonibacteria bacterium RIFCSPHIGHO2_02_FULL_45_40</name>
    <dbReference type="NCBI Taxonomy" id="1798337"/>
    <lineage>
        <taxon>Bacteria</taxon>
        <taxon>Candidatus Giovannoniibacteriota</taxon>
    </lineage>
</organism>